<evidence type="ECO:0000313" key="3">
    <source>
        <dbReference type="EMBL" id="MEN7551636.1"/>
    </source>
</evidence>
<comment type="caution">
    <text evidence="3">The sequence shown here is derived from an EMBL/GenBank/DDBJ whole genome shotgun (WGS) entry which is preliminary data.</text>
</comment>
<dbReference type="InterPro" id="IPR002656">
    <property type="entry name" value="Acyl_transf_3_dom"/>
</dbReference>
<dbReference type="PANTHER" id="PTHR23028:SF53">
    <property type="entry name" value="ACYL_TRANSF_3 DOMAIN-CONTAINING PROTEIN"/>
    <property type="match status" value="1"/>
</dbReference>
<reference evidence="3 4" key="1">
    <citation type="submission" date="2024-04" db="EMBL/GenBank/DDBJ databases">
        <title>Novel genus in family Flammeovirgaceae.</title>
        <authorList>
            <person name="Nguyen T.H."/>
            <person name="Vuong T.Q."/>
            <person name="Le H."/>
            <person name="Kim S.-G."/>
        </authorList>
    </citation>
    <scope>NUCLEOTIDE SEQUENCE [LARGE SCALE GENOMIC DNA]</scope>
    <source>
        <strain evidence="3 4">JCM 23209</strain>
    </source>
</reference>
<protein>
    <submittedName>
        <fullName evidence="3">Acyltransferase</fullName>
        <ecNumber evidence="3">2.3.-.-</ecNumber>
    </submittedName>
</protein>
<dbReference type="Proteomes" id="UP001403385">
    <property type="component" value="Unassembled WGS sequence"/>
</dbReference>
<dbReference type="InterPro" id="IPR050879">
    <property type="entry name" value="Acyltransferase_3"/>
</dbReference>
<sequence length="392" mass="45268">MNRKKIYFPGLNSIRFFAASAVILHHVEQYKSWFGLPNIWGNSLLIDRLGHNAVSIFFVLSGFLITYLLLVEMQQTQTVAFKKFYLRRILRIWPLYFFIVFLATCLLPYIIGFEVNEHAFDRMGLKLPLYLGILPNVMRLMDASHQIPGLNQAWSIGVEEQFYLIWPWFIWLCRKHLLKALIIFIFFKLTITFCLSGLLLTDGLNEQTVFILKMGKQFWDLLLIEQMAVGAIGAYVLFNRHSILSFVMHPATGILSFIMTIALLFNPLHFPGFPVLEAMVYVLFIINLSCNTSYFLKMENAFYNYMGNVSYGIYMYHTVCISLAISLLMHLNISDNLLFNLLVYPLSIGLTFGVSITSYNYFEKPFLKLKTKMAIVKSGQKAIKPSPEKVKV</sequence>
<dbReference type="GO" id="GO:0016747">
    <property type="term" value="F:acyltransferase activity, transferring groups other than amino-acyl groups"/>
    <property type="evidence" value="ECO:0007669"/>
    <property type="project" value="InterPro"/>
</dbReference>
<dbReference type="Pfam" id="PF01757">
    <property type="entry name" value="Acyl_transf_3"/>
    <property type="match status" value="1"/>
</dbReference>
<evidence type="ECO:0000313" key="4">
    <source>
        <dbReference type="Proteomes" id="UP001403385"/>
    </source>
</evidence>
<feature type="transmembrane region" description="Helical" evidence="1">
    <location>
        <begin position="278"/>
        <end position="296"/>
    </location>
</feature>
<dbReference type="GO" id="GO:0009103">
    <property type="term" value="P:lipopolysaccharide biosynthetic process"/>
    <property type="evidence" value="ECO:0007669"/>
    <property type="project" value="TreeGrafter"/>
</dbReference>
<dbReference type="RefSeq" id="WP_346824416.1">
    <property type="nucleotide sequence ID" value="NZ_JBDKWZ010000024.1"/>
</dbReference>
<feature type="transmembrane region" description="Helical" evidence="1">
    <location>
        <begin position="245"/>
        <end position="266"/>
    </location>
</feature>
<keyword evidence="4" id="KW-1185">Reference proteome</keyword>
<feature type="transmembrane region" description="Helical" evidence="1">
    <location>
        <begin position="308"/>
        <end position="329"/>
    </location>
</feature>
<feature type="domain" description="Acyltransferase 3" evidence="2">
    <location>
        <begin position="9"/>
        <end position="357"/>
    </location>
</feature>
<dbReference type="AlphaFoldDB" id="A0AAW9SL96"/>
<gene>
    <name evidence="3" type="ORF">AAG747_27220</name>
</gene>
<keyword evidence="3" id="KW-0808">Transferase</keyword>
<evidence type="ECO:0000259" key="2">
    <source>
        <dbReference type="Pfam" id="PF01757"/>
    </source>
</evidence>
<feature type="transmembrane region" description="Helical" evidence="1">
    <location>
        <begin position="92"/>
        <end position="111"/>
    </location>
</feature>
<feature type="transmembrane region" description="Helical" evidence="1">
    <location>
        <begin position="341"/>
        <end position="362"/>
    </location>
</feature>
<dbReference type="GO" id="GO:0016020">
    <property type="term" value="C:membrane"/>
    <property type="evidence" value="ECO:0007669"/>
    <property type="project" value="TreeGrafter"/>
</dbReference>
<keyword evidence="1" id="KW-0812">Transmembrane</keyword>
<organism evidence="3 4">
    <name type="scientific">Rapidithrix thailandica</name>
    <dbReference type="NCBI Taxonomy" id="413964"/>
    <lineage>
        <taxon>Bacteria</taxon>
        <taxon>Pseudomonadati</taxon>
        <taxon>Bacteroidota</taxon>
        <taxon>Cytophagia</taxon>
        <taxon>Cytophagales</taxon>
        <taxon>Flammeovirgaceae</taxon>
        <taxon>Rapidithrix</taxon>
    </lineage>
</organism>
<feature type="transmembrane region" description="Helical" evidence="1">
    <location>
        <begin position="218"/>
        <end position="238"/>
    </location>
</feature>
<dbReference type="PANTHER" id="PTHR23028">
    <property type="entry name" value="ACETYLTRANSFERASE"/>
    <property type="match status" value="1"/>
</dbReference>
<feature type="transmembrane region" description="Helical" evidence="1">
    <location>
        <begin position="53"/>
        <end position="71"/>
    </location>
</feature>
<proteinExistence type="predicted"/>
<evidence type="ECO:0000256" key="1">
    <source>
        <dbReference type="SAM" id="Phobius"/>
    </source>
</evidence>
<keyword evidence="1" id="KW-1133">Transmembrane helix</keyword>
<keyword evidence="3" id="KW-0012">Acyltransferase</keyword>
<dbReference type="EMBL" id="JBDKWZ010000024">
    <property type="protein sequence ID" value="MEN7551636.1"/>
    <property type="molecule type" value="Genomic_DNA"/>
</dbReference>
<name>A0AAW9SL96_9BACT</name>
<keyword evidence="1" id="KW-0472">Membrane</keyword>
<dbReference type="EC" id="2.3.-.-" evidence="3"/>
<accession>A0AAW9SL96</accession>
<feature type="transmembrane region" description="Helical" evidence="1">
    <location>
        <begin position="177"/>
        <end position="198"/>
    </location>
</feature>